<evidence type="ECO:0000313" key="1">
    <source>
        <dbReference type="EMBL" id="MDX8047701.1"/>
    </source>
</evidence>
<gene>
    <name evidence="1" type="ORF">SH601_17210</name>
</gene>
<reference evidence="1" key="1">
    <citation type="submission" date="2023-11" db="EMBL/GenBank/DDBJ databases">
        <title>Gracilibacillus pellucida a moderately halophilic bacterium isolated from saline soil in Xinjiang province.</title>
        <authorList>
            <person name="Zhang Z."/>
            <person name="Tan F."/>
            <person name="Wang Y."/>
            <person name="Xia M."/>
        </authorList>
    </citation>
    <scope>NUCLEOTIDE SEQUENCE</scope>
    <source>
        <strain evidence="1">S3-1-1</strain>
    </source>
</reference>
<organism evidence="1 2">
    <name type="scientific">Gracilibacillus pellucidus</name>
    <dbReference type="NCBI Taxonomy" id="3095368"/>
    <lineage>
        <taxon>Bacteria</taxon>
        <taxon>Bacillati</taxon>
        <taxon>Bacillota</taxon>
        <taxon>Bacilli</taxon>
        <taxon>Bacillales</taxon>
        <taxon>Bacillaceae</taxon>
        <taxon>Gracilibacillus</taxon>
    </lineage>
</organism>
<dbReference type="Proteomes" id="UP001277972">
    <property type="component" value="Unassembled WGS sequence"/>
</dbReference>
<protein>
    <submittedName>
        <fullName evidence="1">MDR family MFS transporter</fullName>
    </submittedName>
</protein>
<keyword evidence="2" id="KW-1185">Reference proteome</keyword>
<accession>A0ACC6M9Y3</accession>
<proteinExistence type="predicted"/>
<sequence>MDTHLKKPPYLMISILFVGAFVSFLNNSLLNVALPSIMVDLEIQDYSTVQWLATGYMLVSGILIPASAFLITRFSNRSLFITAMAIFTAGTAMAAFAPNFGILLAGRMVQAAGSSVMGPLLMNVMLVSFPREKRGAAMGVFGMVMIAAPAIGPTLSGYIVEYHSWRLLFEMILPLAVISLLLAVWKFDNVMEQDKNVTLDYLSVVLSTIGFGGILYGVSNASSQGWGDTVVITTLVAGGIGLALFIIRQLMMKEPLLDLRPYKYPMFALASIIAIVNAIAMFSGMILTPAYVQDVRGISPLQSGLMLLPGAIIMGIMSPITGRLFDKFGPRILSVLGLAITGVSTYLLAHVQIDSTYTFIIVVYTLRMFGMSMVMMPIMTNGLNQLPTSLNPHGTAINNTAQQVSGSIGTAVMVTIMNSVATSEGEKLMSGVDPTTLTEASTASMTQQALLSGIQYSFYVALGINIVALILALFVKRVDTSEKAVKDIEQQDETKTEPAMS</sequence>
<dbReference type="EMBL" id="JAWZSR010000020">
    <property type="protein sequence ID" value="MDX8047701.1"/>
    <property type="molecule type" value="Genomic_DNA"/>
</dbReference>
<evidence type="ECO:0000313" key="2">
    <source>
        <dbReference type="Proteomes" id="UP001277972"/>
    </source>
</evidence>
<name>A0ACC6M9Y3_9BACI</name>
<comment type="caution">
    <text evidence="1">The sequence shown here is derived from an EMBL/GenBank/DDBJ whole genome shotgun (WGS) entry which is preliminary data.</text>
</comment>